<comment type="caution">
    <text evidence="2">The sequence shown here is derived from an EMBL/GenBank/DDBJ whole genome shotgun (WGS) entry which is preliminary data.</text>
</comment>
<dbReference type="Proteomes" id="UP001141327">
    <property type="component" value="Unassembled WGS sequence"/>
</dbReference>
<dbReference type="EMBL" id="JAPMOS010000176">
    <property type="protein sequence ID" value="KAJ4454200.1"/>
    <property type="molecule type" value="Genomic_DNA"/>
</dbReference>
<evidence type="ECO:0000256" key="1">
    <source>
        <dbReference type="SAM" id="MobiDB-lite"/>
    </source>
</evidence>
<gene>
    <name evidence="2" type="ORF">PAPYR_11149</name>
</gene>
<name>A0ABQ8UBL8_9EUKA</name>
<sequence>MRARHPPSHSGDTGDASFLFSPGSSPPGSPQPDFGLWNYINIARLEEANNELIQRYSSSASLKKIAK</sequence>
<organism evidence="2 3">
    <name type="scientific">Paratrimastix pyriformis</name>
    <dbReference type="NCBI Taxonomy" id="342808"/>
    <lineage>
        <taxon>Eukaryota</taxon>
        <taxon>Metamonada</taxon>
        <taxon>Preaxostyla</taxon>
        <taxon>Paratrimastigidae</taxon>
        <taxon>Paratrimastix</taxon>
    </lineage>
</organism>
<reference evidence="2" key="1">
    <citation type="journal article" date="2022" name="bioRxiv">
        <title>Genomics of Preaxostyla Flagellates Illuminates Evolutionary Transitions and the Path Towards Mitochondrial Loss.</title>
        <authorList>
            <person name="Novak L.V.F."/>
            <person name="Treitli S.C."/>
            <person name="Pyrih J."/>
            <person name="Halakuc P."/>
            <person name="Pipaliya S.V."/>
            <person name="Vacek V."/>
            <person name="Brzon O."/>
            <person name="Soukal P."/>
            <person name="Eme L."/>
            <person name="Dacks J.B."/>
            <person name="Karnkowska A."/>
            <person name="Elias M."/>
            <person name="Hampl V."/>
        </authorList>
    </citation>
    <scope>NUCLEOTIDE SEQUENCE</scope>
    <source>
        <strain evidence="2">RCP-MX</strain>
    </source>
</reference>
<feature type="region of interest" description="Disordered" evidence="1">
    <location>
        <begin position="1"/>
        <end position="32"/>
    </location>
</feature>
<keyword evidence="3" id="KW-1185">Reference proteome</keyword>
<proteinExistence type="predicted"/>
<evidence type="ECO:0000313" key="3">
    <source>
        <dbReference type="Proteomes" id="UP001141327"/>
    </source>
</evidence>
<evidence type="ECO:0000313" key="2">
    <source>
        <dbReference type="EMBL" id="KAJ4454200.1"/>
    </source>
</evidence>
<accession>A0ABQ8UBL8</accession>
<protein>
    <submittedName>
        <fullName evidence="2">Uncharacterized protein</fullName>
    </submittedName>
</protein>